<accession>A0A7J5YWI8</accession>
<feature type="compositionally biased region" description="Polar residues" evidence="1">
    <location>
        <begin position="7"/>
        <end position="28"/>
    </location>
</feature>
<dbReference type="EMBL" id="JAAKFY010000008">
    <property type="protein sequence ID" value="KAF3853830.1"/>
    <property type="molecule type" value="Genomic_DNA"/>
</dbReference>
<proteinExistence type="predicted"/>
<dbReference type="Proteomes" id="UP000518266">
    <property type="component" value="Unassembled WGS sequence"/>
</dbReference>
<feature type="region of interest" description="Disordered" evidence="1">
    <location>
        <begin position="1"/>
        <end position="29"/>
    </location>
</feature>
<name>A0A7J5YWI8_DISMA</name>
<organism evidence="2 3">
    <name type="scientific">Dissostichus mawsoni</name>
    <name type="common">Antarctic cod</name>
    <dbReference type="NCBI Taxonomy" id="36200"/>
    <lineage>
        <taxon>Eukaryota</taxon>
        <taxon>Metazoa</taxon>
        <taxon>Chordata</taxon>
        <taxon>Craniata</taxon>
        <taxon>Vertebrata</taxon>
        <taxon>Euteleostomi</taxon>
        <taxon>Actinopterygii</taxon>
        <taxon>Neopterygii</taxon>
        <taxon>Teleostei</taxon>
        <taxon>Neoteleostei</taxon>
        <taxon>Acanthomorphata</taxon>
        <taxon>Eupercaria</taxon>
        <taxon>Perciformes</taxon>
        <taxon>Notothenioidei</taxon>
        <taxon>Nototheniidae</taxon>
        <taxon>Dissostichus</taxon>
    </lineage>
</organism>
<protein>
    <submittedName>
        <fullName evidence="2">Uncharacterized protein</fullName>
    </submittedName>
</protein>
<feature type="region of interest" description="Disordered" evidence="1">
    <location>
        <begin position="100"/>
        <end position="132"/>
    </location>
</feature>
<reference evidence="2 3" key="1">
    <citation type="submission" date="2020-03" db="EMBL/GenBank/DDBJ databases">
        <title>Dissostichus mawsoni Genome sequencing and assembly.</title>
        <authorList>
            <person name="Park H."/>
        </authorList>
    </citation>
    <scope>NUCLEOTIDE SEQUENCE [LARGE SCALE GENOMIC DNA]</scope>
    <source>
        <strain evidence="2">DM0001</strain>
        <tissue evidence="2">Muscle</tissue>
    </source>
</reference>
<gene>
    <name evidence="2" type="ORF">F7725_014518</name>
</gene>
<comment type="caution">
    <text evidence="2">The sequence shown here is derived from an EMBL/GenBank/DDBJ whole genome shotgun (WGS) entry which is preliminary data.</text>
</comment>
<evidence type="ECO:0000313" key="2">
    <source>
        <dbReference type="EMBL" id="KAF3853830.1"/>
    </source>
</evidence>
<evidence type="ECO:0000256" key="1">
    <source>
        <dbReference type="SAM" id="MobiDB-lite"/>
    </source>
</evidence>
<keyword evidence="3" id="KW-1185">Reference proteome</keyword>
<evidence type="ECO:0000313" key="3">
    <source>
        <dbReference type="Proteomes" id="UP000518266"/>
    </source>
</evidence>
<sequence>MPPASTDVDSCTLNDKELQQGSPASSQETHIRHFKYSHPGCPSGPLMPISDRCNFGCAAIAFLHAKQSTSAAEGKAEKKNSDVESKRLCVRCLYSLTHSTDGSGNKVVASSGEGTDKKDGGRKKTWCNKSCQ</sequence>
<dbReference type="AlphaFoldDB" id="A0A7J5YWI8"/>